<sequence>MGPLAMSCRVLSCCLHPSFPPALPTHRRSIHAVITGGGGSRRGSTSTSSSTSSSPSPSPSSSSSSSSSNSNSSNSYSNNGKGDRKQGPGTISRDSMAICQCPKP</sequence>
<gene>
    <name evidence="2" type="ORF">SODALDRAFT_326814</name>
</gene>
<dbReference type="GeneID" id="39578747"/>
<organism evidence="2 3">
    <name type="scientific">Sodiomyces alkalinus (strain CBS 110278 / VKM F-3762 / F11)</name>
    <name type="common">Alkaliphilic filamentous fungus</name>
    <dbReference type="NCBI Taxonomy" id="1314773"/>
    <lineage>
        <taxon>Eukaryota</taxon>
        <taxon>Fungi</taxon>
        <taxon>Dikarya</taxon>
        <taxon>Ascomycota</taxon>
        <taxon>Pezizomycotina</taxon>
        <taxon>Sordariomycetes</taxon>
        <taxon>Hypocreomycetidae</taxon>
        <taxon>Glomerellales</taxon>
        <taxon>Plectosphaerellaceae</taxon>
        <taxon>Sodiomyces</taxon>
    </lineage>
</organism>
<dbReference type="RefSeq" id="XP_028470460.1">
    <property type="nucleotide sequence ID" value="XM_028610269.1"/>
</dbReference>
<accession>A0A3N2Q7A8</accession>
<reference evidence="2 3" key="1">
    <citation type="journal article" date="2018" name="Mol. Ecol.">
        <title>The obligate alkalophilic soda-lake fungus Sodiomyces alkalinus has shifted to a protein diet.</title>
        <authorList>
            <person name="Grum-Grzhimaylo A.A."/>
            <person name="Falkoski D.L."/>
            <person name="van den Heuvel J."/>
            <person name="Valero-Jimenez C.A."/>
            <person name="Min B."/>
            <person name="Choi I.G."/>
            <person name="Lipzen A."/>
            <person name="Daum C.G."/>
            <person name="Aanen D.K."/>
            <person name="Tsang A."/>
            <person name="Henrissat B."/>
            <person name="Bilanenko E.N."/>
            <person name="de Vries R.P."/>
            <person name="van Kan J.A.L."/>
            <person name="Grigoriev I.V."/>
            <person name="Debets A.J.M."/>
        </authorList>
    </citation>
    <scope>NUCLEOTIDE SEQUENCE [LARGE SCALE GENOMIC DNA]</scope>
    <source>
        <strain evidence="2 3">F11</strain>
    </source>
</reference>
<keyword evidence="3" id="KW-1185">Reference proteome</keyword>
<evidence type="ECO:0000256" key="1">
    <source>
        <dbReference type="SAM" id="MobiDB-lite"/>
    </source>
</evidence>
<feature type="region of interest" description="Disordered" evidence="1">
    <location>
        <begin position="20"/>
        <end position="104"/>
    </location>
</feature>
<proteinExistence type="predicted"/>
<evidence type="ECO:0000313" key="3">
    <source>
        <dbReference type="Proteomes" id="UP000272025"/>
    </source>
</evidence>
<dbReference type="Proteomes" id="UP000272025">
    <property type="component" value="Unassembled WGS sequence"/>
</dbReference>
<feature type="compositionally biased region" description="Low complexity" evidence="1">
    <location>
        <begin position="44"/>
        <end position="79"/>
    </location>
</feature>
<dbReference type="AlphaFoldDB" id="A0A3N2Q7A8"/>
<name>A0A3N2Q7A8_SODAK</name>
<protein>
    <submittedName>
        <fullName evidence="2">Uncharacterized protein</fullName>
    </submittedName>
</protein>
<dbReference type="EMBL" id="ML119051">
    <property type="protein sequence ID" value="ROT42654.1"/>
    <property type="molecule type" value="Genomic_DNA"/>
</dbReference>
<evidence type="ECO:0000313" key="2">
    <source>
        <dbReference type="EMBL" id="ROT42654.1"/>
    </source>
</evidence>